<organism evidence="1 2">
    <name type="scientific">Candidatus Roizmanbacteria bacterium RIFCSPLOWO2_01_FULL_37_12</name>
    <dbReference type="NCBI Taxonomy" id="1802056"/>
    <lineage>
        <taxon>Bacteria</taxon>
        <taxon>Candidatus Roizmaniibacteriota</taxon>
    </lineage>
</organism>
<proteinExistence type="predicted"/>
<protein>
    <submittedName>
        <fullName evidence="1">Uncharacterized protein</fullName>
    </submittedName>
</protein>
<evidence type="ECO:0000313" key="1">
    <source>
        <dbReference type="EMBL" id="OGK41390.1"/>
    </source>
</evidence>
<accession>A0A1F7IDG3</accession>
<dbReference type="STRING" id="1802056.A2954_05390"/>
<gene>
    <name evidence="1" type="ORF">A2954_05390</name>
</gene>
<dbReference type="EMBL" id="MGAG01000012">
    <property type="protein sequence ID" value="OGK41390.1"/>
    <property type="molecule type" value="Genomic_DNA"/>
</dbReference>
<dbReference type="AlphaFoldDB" id="A0A1F7IDG3"/>
<sequence length="112" mass="12937">MGKNKEIEKQEPIEISFGTVFVYAQNPQERYVVLDVEKKSWFAASNIYYAGGKEALGIPGTSYRSDILKIEGRWEKERIINALMVSMEVEKPIGRYFDLVREKSTQKSRILT</sequence>
<name>A0A1F7IDG3_9BACT</name>
<reference evidence="1 2" key="1">
    <citation type="journal article" date="2016" name="Nat. Commun.">
        <title>Thousands of microbial genomes shed light on interconnected biogeochemical processes in an aquifer system.</title>
        <authorList>
            <person name="Anantharaman K."/>
            <person name="Brown C.T."/>
            <person name="Hug L.A."/>
            <person name="Sharon I."/>
            <person name="Castelle C.J."/>
            <person name="Probst A.J."/>
            <person name="Thomas B.C."/>
            <person name="Singh A."/>
            <person name="Wilkins M.J."/>
            <person name="Karaoz U."/>
            <person name="Brodie E.L."/>
            <person name="Williams K.H."/>
            <person name="Hubbard S.S."/>
            <person name="Banfield J.F."/>
        </authorList>
    </citation>
    <scope>NUCLEOTIDE SEQUENCE [LARGE SCALE GENOMIC DNA]</scope>
</reference>
<comment type="caution">
    <text evidence="1">The sequence shown here is derived from an EMBL/GenBank/DDBJ whole genome shotgun (WGS) entry which is preliminary data.</text>
</comment>
<evidence type="ECO:0000313" key="2">
    <source>
        <dbReference type="Proteomes" id="UP000177698"/>
    </source>
</evidence>
<dbReference type="Proteomes" id="UP000177698">
    <property type="component" value="Unassembled WGS sequence"/>
</dbReference>